<gene>
    <name evidence="1" type="ORF">M0811_00862</name>
</gene>
<evidence type="ECO:0000313" key="2">
    <source>
        <dbReference type="Proteomes" id="UP001149090"/>
    </source>
</evidence>
<dbReference type="AlphaFoldDB" id="A0A9Q0RC70"/>
<dbReference type="OrthoDB" id="18783at2759"/>
<organism evidence="1 2">
    <name type="scientific">Anaeramoeba ignava</name>
    <name type="common">Anaerobic marine amoeba</name>
    <dbReference type="NCBI Taxonomy" id="1746090"/>
    <lineage>
        <taxon>Eukaryota</taxon>
        <taxon>Metamonada</taxon>
        <taxon>Anaeramoebidae</taxon>
        <taxon>Anaeramoeba</taxon>
    </lineage>
</organism>
<keyword evidence="2" id="KW-1185">Reference proteome</keyword>
<reference evidence="1" key="1">
    <citation type="submission" date="2022-10" db="EMBL/GenBank/DDBJ databases">
        <title>Novel sulphate-reducing endosymbionts in the free-living metamonad Anaeramoeba.</title>
        <authorList>
            <person name="Jerlstrom-Hultqvist J."/>
            <person name="Cepicka I."/>
            <person name="Gallot-Lavallee L."/>
            <person name="Salas-Leiva D."/>
            <person name="Curtis B.A."/>
            <person name="Zahonova K."/>
            <person name="Pipaliya S."/>
            <person name="Dacks J."/>
            <person name="Roger A.J."/>
        </authorList>
    </citation>
    <scope>NUCLEOTIDE SEQUENCE</scope>
    <source>
        <strain evidence="1">BMAN</strain>
    </source>
</reference>
<proteinExistence type="predicted"/>
<dbReference type="EMBL" id="JAPDFW010000070">
    <property type="protein sequence ID" value="KAJ5074233.1"/>
    <property type="molecule type" value="Genomic_DNA"/>
</dbReference>
<comment type="caution">
    <text evidence="1">The sequence shown here is derived from an EMBL/GenBank/DDBJ whole genome shotgun (WGS) entry which is preliminary data.</text>
</comment>
<evidence type="ECO:0000313" key="1">
    <source>
        <dbReference type="EMBL" id="KAJ5074233.1"/>
    </source>
</evidence>
<sequence>MIQFLLISYSPQNVLQYSLLMSKKMFGEIAVNYHMDLNLSTINPNQVLFDSTADSFGNIILIASDESSKFEMFLWNNMSNTLDLITTDSFNSSQNLQKSSFAFVKDSDFIVQIFTDDLNDLNIQLWSFEFNQNIFRIDQIGDPINILENIANDVFDDFTIAAIQDPGDDQFIHFLTSFSVQQKINATIGTISKTGELIKITPSTTVTFGSSPKFSVISFQSQIFVVLTNENGTCHQNEHKNKDANIQLCDQEPEPTVNLLNYASGLLETWREYLTGETNILNVCGDQIIVGEYDMGKNSISELILDQENNDIIFIEIHDGLTESIDSNCGAASSYSGVILDGFRIPFANI</sequence>
<dbReference type="Proteomes" id="UP001149090">
    <property type="component" value="Unassembled WGS sequence"/>
</dbReference>
<accession>A0A9Q0RC70</accession>
<protein>
    <submittedName>
        <fullName evidence="1">Uncharacterized protein</fullName>
    </submittedName>
</protein>
<name>A0A9Q0RC70_ANAIG</name>